<dbReference type="EMBL" id="JBHSAP010000007">
    <property type="protein sequence ID" value="MFC4075735.1"/>
    <property type="molecule type" value="Genomic_DNA"/>
</dbReference>
<gene>
    <name evidence="5" type="ORF">ACFOUO_02825</name>
</gene>
<dbReference type="Pfam" id="PF25888">
    <property type="entry name" value="WHD_DnaB"/>
    <property type="match status" value="1"/>
</dbReference>
<reference evidence="6" key="1">
    <citation type="journal article" date="2019" name="Int. J. Syst. Evol. Microbiol.">
        <title>The Global Catalogue of Microorganisms (GCM) 10K type strain sequencing project: providing services to taxonomists for standard genome sequencing and annotation.</title>
        <authorList>
            <consortium name="The Broad Institute Genomics Platform"/>
            <consortium name="The Broad Institute Genome Sequencing Center for Infectious Disease"/>
            <person name="Wu L."/>
            <person name="Ma J."/>
        </authorList>
    </citation>
    <scope>NUCLEOTIDE SEQUENCE [LARGE SCALE GENOMIC DNA]</scope>
    <source>
        <strain evidence="6">IBRC-M 10813</strain>
    </source>
</reference>
<feature type="region of interest" description="Disordered" evidence="2">
    <location>
        <begin position="296"/>
        <end position="330"/>
    </location>
</feature>
<name>A0ABV8JBQ9_9BACL</name>
<feature type="compositionally biased region" description="Basic and acidic residues" evidence="2">
    <location>
        <begin position="428"/>
        <end position="437"/>
    </location>
</feature>
<evidence type="ECO:0000256" key="1">
    <source>
        <dbReference type="ARBA" id="ARBA00093462"/>
    </source>
</evidence>
<organism evidence="5 6">
    <name type="scientific">Salinithrix halophila</name>
    <dbReference type="NCBI Taxonomy" id="1485204"/>
    <lineage>
        <taxon>Bacteria</taxon>
        <taxon>Bacillati</taxon>
        <taxon>Bacillota</taxon>
        <taxon>Bacilli</taxon>
        <taxon>Bacillales</taxon>
        <taxon>Thermoactinomycetaceae</taxon>
        <taxon>Salinithrix</taxon>
    </lineage>
</organism>
<sequence length="504" mass="57696">MSISWKECTPRDGWRCRSRRPIQAADMIGLTRLYQPLVGARAASLYTTLYYQLPQHRAGSSRIQSHMDLMKGLSLQLGEVLEARYLLEGVGLLNTFRCSEKGRKVLEYELVPPLTPVRFFQSDVLSISLLNRIGKDRFRALYSELLDISREEGRRGTSITKSFQQVFGSLSPSEVASAADLVGEWSPSEEGESVTCEEGKPPAFIPEEDDLSMVRARLSTLLHDSAWTSEVEERIREIRFLYQLDDWDLIRALQNPYVTQGGQIDIRRLRSFVRSQYQMRFGSSPVVVDRKQMGSIPSMKKEKGEADAVKGSGEPREEKKEAVPASDEEERHFRALSQLSPVELLSHFQKGKQIPRADLELVEDLTNEYGLPTGVINVLLEYVLYSYDYKLPRPLVEKIAGHWARKNIQTVKEAREMARKELNWEWNKRKGGGDQRSARKWSPWKNRREREEKLPKAVARSLEKKSGTNEAEWEVDPEAAAQIQAEIEQMHQSLSQRNKKKGNA</sequence>
<evidence type="ECO:0000313" key="5">
    <source>
        <dbReference type="EMBL" id="MFC4075735.1"/>
    </source>
</evidence>
<dbReference type="InterPro" id="IPR058660">
    <property type="entry name" value="WHD_DnaB"/>
</dbReference>
<evidence type="ECO:0000313" key="6">
    <source>
        <dbReference type="Proteomes" id="UP001595843"/>
    </source>
</evidence>
<dbReference type="Pfam" id="PF07261">
    <property type="entry name" value="DnaB_2"/>
    <property type="match status" value="1"/>
</dbReference>
<dbReference type="RefSeq" id="WP_380701939.1">
    <property type="nucleotide sequence ID" value="NZ_JBHSAP010000007.1"/>
</dbReference>
<comment type="caution">
    <text evidence="5">The sequence shown here is derived from an EMBL/GenBank/DDBJ whole genome shotgun (WGS) entry which is preliminary data.</text>
</comment>
<evidence type="ECO:0000259" key="3">
    <source>
        <dbReference type="Pfam" id="PF07261"/>
    </source>
</evidence>
<keyword evidence="6" id="KW-1185">Reference proteome</keyword>
<feature type="domain" description="Replicative helicase loading/DNA remodeling protein DnaB N-terminal winged helix" evidence="4">
    <location>
        <begin position="14"/>
        <end position="172"/>
    </location>
</feature>
<feature type="compositionally biased region" description="Basic and acidic residues" evidence="2">
    <location>
        <begin position="446"/>
        <end position="467"/>
    </location>
</feature>
<evidence type="ECO:0000259" key="4">
    <source>
        <dbReference type="Pfam" id="PF25888"/>
    </source>
</evidence>
<feature type="domain" description="DnaB/C C-terminal" evidence="3">
    <location>
        <begin position="352"/>
        <end position="416"/>
    </location>
</feature>
<accession>A0ABV8JBQ9</accession>
<feature type="compositionally biased region" description="Basic and acidic residues" evidence="2">
    <location>
        <begin position="299"/>
        <end position="322"/>
    </location>
</feature>
<dbReference type="InterPro" id="IPR006343">
    <property type="entry name" value="DnaB/C_C"/>
</dbReference>
<protein>
    <submittedName>
        <fullName evidence="5">Replication initiation and membrane attachment family protein</fullName>
    </submittedName>
</protein>
<dbReference type="Proteomes" id="UP001595843">
    <property type="component" value="Unassembled WGS sequence"/>
</dbReference>
<evidence type="ECO:0000256" key="2">
    <source>
        <dbReference type="SAM" id="MobiDB-lite"/>
    </source>
</evidence>
<comment type="similarity">
    <text evidence="1">Belongs to the DnaB/DnaD family.</text>
</comment>
<proteinExistence type="inferred from homology"/>
<feature type="region of interest" description="Disordered" evidence="2">
    <location>
        <begin position="428"/>
        <end position="479"/>
    </location>
</feature>